<gene>
    <name evidence="6" type="primary">atsD</name>
    <name evidence="6" type="ORF">MARA_55790</name>
</gene>
<dbReference type="PANTHER" id="PTHR42693">
    <property type="entry name" value="ARYLSULFATASE FAMILY MEMBER"/>
    <property type="match status" value="1"/>
</dbReference>
<dbReference type="InterPro" id="IPR017850">
    <property type="entry name" value="Alkaline_phosphatase_core_sf"/>
</dbReference>
<sequence>MVRRDILPIPDVEHVGLTTYDAKDPDTSYPPIKDVRPPEGAPNVLVILIDDVGFGASSAFGGPCQTPNFERLADGGLRYNRFHTTALCSPTRQALLTGRNHHSVGMGNITETATAAPGYTSVLPNTKAPLALTLKLNGYATAQFGKCHEVPVWQTSPAGPFTAWPTGGGGFEYFYGFIGGENNQWDPALYEGTVPIEPPKTAAEGYHLTEDLTDKAITWVRQQKALLPDKPFFMYFAPGATHAPHHVPKEWIEKYRGKFAHGWDRQREITFERQKELGVIPPDAVLTPRDAEIPAWDDMDPALKPALERQMEVYAAFMEHTDHHVGRLLDSLGPLLDDTLVYLIVGDNGASAEGTLQGAFNEMANFNGMADIETPEFLASKIDEFGGEGSYGHYAVGWAWAMDSPYQWTKQVASHWGGTRNGTIVHWPNGIEDKGGHRNQFAHVIDVAPTVLEAAGIPAPTMVNGVMQSPIEGTSMLYSFADADAPERHQTQYFEMFCNRGIYHKGWSAVTKHRTPWAMGGAVMPAFDDDVWELYDGNSDWTQANDLSKEHPDKLHELQRLWLIEAVKYNVLPLDDRQIERINPATAGRPSLIKGNSQMLFAGMGRLSENSVVDIKNKSFAVTSEVDVPAGGADGVIIAQGGRFGGWSLYAKDGRAKFHYNVLGIKSFEIVAVEPIPTGTSQVRIEFGYDGGGMGRGGDVTLYYDGREVGSGRVEQTQGFIFSADETTDVGYESGTTVSPDYTHHTSRFSGRIEWVRIDLGEDARDADHYIDPEERFRVAMARQ</sequence>
<dbReference type="KEGG" id="marz:MARA_55790"/>
<evidence type="ECO:0000259" key="5">
    <source>
        <dbReference type="Pfam" id="PF00884"/>
    </source>
</evidence>
<keyword evidence="7" id="KW-1185">Reference proteome</keyword>
<keyword evidence="3" id="KW-0378">Hydrolase</keyword>
<accession>A0A7I7S6V7</accession>
<geneLocation type="plasmid" evidence="7">
    <name>pjcm18538 dna</name>
</geneLocation>
<dbReference type="PROSITE" id="PS00523">
    <property type="entry name" value="SULFATASE_1"/>
    <property type="match status" value="1"/>
</dbReference>
<dbReference type="Proteomes" id="UP000467428">
    <property type="component" value="Chromosome"/>
</dbReference>
<dbReference type="InterPro" id="IPR024607">
    <property type="entry name" value="Sulfatase_CS"/>
</dbReference>
<dbReference type="GO" id="GO:0016787">
    <property type="term" value="F:hydrolase activity"/>
    <property type="evidence" value="ECO:0007669"/>
    <property type="project" value="UniProtKB-KW"/>
</dbReference>
<name>A0A7I7S6V7_9MYCO</name>
<evidence type="ECO:0000256" key="4">
    <source>
        <dbReference type="ARBA" id="ARBA00022837"/>
    </source>
</evidence>
<reference evidence="6 7" key="1">
    <citation type="journal article" date="2019" name="Emerg. Microbes Infect.">
        <title>Comprehensive subspecies identification of 175 nontuberculous mycobacteria species based on 7547 genomic profiles.</title>
        <authorList>
            <person name="Matsumoto Y."/>
            <person name="Kinjo T."/>
            <person name="Motooka D."/>
            <person name="Nabeya D."/>
            <person name="Jung N."/>
            <person name="Uechi K."/>
            <person name="Horii T."/>
            <person name="Iida T."/>
            <person name="Fujita J."/>
            <person name="Nakamura S."/>
        </authorList>
    </citation>
    <scope>NUCLEOTIDE SEQUENCE [LARGE SCALE GENOMIC DNA]</scope>
    <source>
        <strain evidence="6 7">JCM 18538</strain>
    </source>
</reference>
<dbReference type="Pfam" id="PF00884">
    <property type="entry name" value="Sulfatase"/>
    <property type="match status" value="1"/>
</dbReference>
<organism evidence="6 7">
    <name type="scientific">Mycolicibacterium arabiense</name>
    <dbReference type="NCBI Taxonomy" id="1286181"/>
    <lineage>
        <taxon>Bacteria</taxon>
        <taxon>Bacillati</taxon>
        <taxon>Actinomycetota</taxon>
        <taxon>Actinomycetes</taxon>
        <taxon>Mycobacteriales</taxon>
        <taxon>Mycobacteriaceae</taxon>
        <taxon>Mycolicibacterium</taxon>
    </lineage>
</organism>
<dbReference type="CDD" id="cd16025">
    <property type="entry name" value="PAS_like"/>
    <property type="match status" value="1"/>
</dbReference>
<dbReference type="Gene3D" id="3.40.720.10">
    <property type="entry name" value="Alkaline Phosphatase, subunit A"/>
    <property type="match status" value="1"/>
</dbReference>
<feature type="domain" description="Sulfatase N-terminal" evidence="5">
    <location>
        <begin position="42"/>
        <end position="457"/>
    </location>
</feature>
<dbReference type="AlphaFoldDB" id="A0A7I7S6V7"/>
<keyword evidence="2" id="KW-0479">Metal-binding</keyword>
<dbReference type="SUPFAM" id="SSF53649">
    <property type="entry name" value="Alkaline phosphatase-like"/>
    <property type="match status" value="1"/>
</dbReference>
<evidence type="ECO:0000313" key="6">
    <source>
        <dbReference type="EMBL" id="BBY52111.1"/>
    </source>
</evidence>
<evidence type="ECO:0000256" key="2">
    <source>
        <dbReference type="ARBA" id="ARBA00022723"/>
    </source>
</evidence>
<dbReference type="EMBL" id="AP022593">
    <property type="protein sequence ID" value="BBY52111.1"/>
    <property type="molecule type" value="Genomic_DNA"/>
</dbReference>
<evidence type="ECO:0000313" key="7">
    <source>
        <dbReference type="Proteomes" id="UP000467428"/>
    </source>
</evidence>
<evidence type="ECO:0000256" key="1">
    <source>
        <dbReference type="ARBA" id="ARBA00008779"/>
    </source>
</evidence>
<comment type="similarity">
    <text evidence="1">Belongs to the sulfatase family.</text>
</comment>
<protein>
    <submittedName>
        <fullName evidence="6">Arylsulfatase</fullName>
    </submittedName>
</protein>
<keyword evidence="4" id="KW-0106">Calcium</keyword>
<dbReference type="InterPro" id="IPR050738">
    <property type="entry name" value="Sulfatase"/>
</dbReference>
<dbReference type="Gene3D" id="3.30.1120.10">
    <property type="match status" value="1"/>
</dbReference>
<evidence type="ECO:0000256" key="3">
    <source>
        <dbReference type="ARBA" id="ARBA00022801"/>
    </source>
</evidence>
<dbReference type="GO" id="GO:0046872">
    <property type="term" value="F:metal ion binding"/>
    <property type="evidence" value="ECO:0007669"/>
    <property type="project" value="UniProtKB-KW"/>
</dbReference>
<proteinExistence type="inferred from homology"/>
<dbReference type="InterPro" id="IPR000917">
    <property type="entry name" value="Sulfatase_N"/>
</dbReference>
<dbReference type="PANTHER" id="PTHR42693:SF43">
    <property type="entry name" value="BLL2667 PROTEIN"/>
    <property type="match status" value="1"/>
</dbReference>